<dbReference type="EMBL" id="JARYMX010000005">
    <property type="protein sequence ID" value="KAJ9547643.1"/>
    <property type="molecule type" value="Genomic_DNA"/>
</dbReference>
<evidence type="ECO:0000313" key="2">
    <source>
        <dbReference type="EMBL" id="KAJ9547643.1"/>
    </source>
</evidence>
<sequence length="389" mass="43704">MDMLNSDLFYNILRRLDGATLASASCTCSAFCAISKEERLWEDLCSLTWPSTKRDDVKSLISSIGGFKKFYADCFPLIINKDVLEFRWREEWMGPECYGDDGELENVSPSDFVSIVDIRYKEKTICSKVVWGIPNAGVYDGWFSDCPFRIDLFGYSASDDDDGHPGEVMLSVSDGLPPVTSIEKERKDGNLWRDLRDGIQLSWIVVNSKSRRAANLSSWHALDGQRHQPTSNDFMLHFGTVIRAKNILPYRVVKCVIGMKFRVSHVEDSGAHTRVEVKEACLQLGDMEGRHVNGGKSLMVLNKALSCDRSMNYGLVVKSCPFGSNHGLFLVPSFKSTGQGPKTKPYSQSYGFLNTTPFGSVIMGLHEYQGRHTPHQGPHQEVSIVHKFY</sequence>
<dbReference type="PANTHER" id="PTHR33736:SF12">
    <property type="entry name" value="F-BOX DOMAIN-CONTAINING PROTEIN"/>
    <property type="match status" value="1"/>
</dbReference>
<proteinExistence type="predicted"/>
<name>A0AA38TBA3_9ASTR</name>
<organism evidence="2 3">
    <name type="scientific">Centaurea solstitialis</name>
    <name type="common">yellow star-thistle</name>
    <dbReference type="NCBI Taxonomy" id="347529"/>
    <lineage>
        <taxon>Eukaryota</taxon>
        <taxon>Viridiplantae</taxon>
        <taxon>Streptophyta</taxon>
        <taxon>Embryophyta</taxon>
        <taxon>Tracheophyta</taxon>
        <taxon>Spermatophyta</taxon>
        <taxon>Magnoliopsida</taxon>
        <taxon>eudicotyledons</taxon>
        <taxon>Gunneridae</taxon>
        <taxon>Pentapetalae</taxon>
        <taxon>asterids</taxon>
        <taxon>campanulids</taxon>
        <taxon>Asterales</taxon>
        <taxon>Asteraceae</taxon>
        <taxon>Carduoideae</taxon>
        <taxon>Cardueae</taxon>
        <taxon>Centaureinae</taxon>
        <taxon>Centaurea</taxon>
    </lineage>
</organism>
<dbReference type="Gene3D" id="1.20.1280.50">
    <property type="match status" value="1"/>
</dbReference>
<keyword evidence="3" id="KW-1185">Reference proteome</keyword>
<dbReference type="InterPro" id="IPR045283">
    <property type="entry name" value="AT3G44326-like"/>
</dbReference>
<evidence type="ECO:0000259" key="1">
    <source>
        <dbReference type="Pfam" id="PF12937"/>
    </source>
</evidence>
<reference evidence="2" key="1">
    <citation type="submission" date="2023-03" db="EMBL/GenBank/DDBJ databases">
        <title>Chromosome-scale reference genome and RAD-based genetic map of yellow starthistle (Centaurea solstitialis) reveal putative structural variation and QTLs associated with invader traits.</title>
        <authorList>
            <person name="Reatini B."/>
            <person name="Cang F.A."/>
            <person name="Jiang Q."/>
            <person name="Mckibben M.T.W."/>
            <person name="Barker M.S."/>
            <person name="Rieseberg L.H."/>
            <person name="Dlugosch K.M."/>
        </authorList>
    </citation>
    <scope>NUCLEOTIDE SEQUENCE</scope>
    <source>
        <strain evidence="2">CAN-66</strain>
        <tissue evidence="2">Leaf</tissue>
    </source>
</reference>
<dbReference type="InterPro" id="IPR001810">
    <property type="entry name" value="F-box_dom"/>
</dbReference>
<dbReference type="SUPFAM" id="SSF81383">
    <property type="entry name" value="F-box domain"/>
    <property type="match status" value="1"/>
</dbReference>
<protein>
    <recommendedName>
        <fullName evidence="1">F-box domain-containing protein</fullName>
    </recommendedName>
</protein>
<evidence type="ECO:0000313" key="3">
    <source>
        <dbReference type="Proteomes" id="UP001172457"/>
    </source>
</evidence>
<dbReference type="PANTHER" id="PTHR33736">
    <property type="entry name" value="F-BOX PROTEIN-RELATED"/>
    <property type="match status" value="1"/>
</dbReference>
<feature type="domain" description="F-box" evidence="1">
    <location>
        <begin position="8"/>
        <end position="45"/>
    </location>
</feature>
<accession>A0AA38TBA3</accession>
<dbReference type="Proteomes" id="UP001172457">
    <property type="component" value="Chromosome 5"/>
</dbReference>
<dbReference type="Pfam" id="PF12937">
    <property type="entry name" value="F-box-like"/>
    <property type="match status" value="1"/>
</dbReference>
<gene>
    <name evidence="2" type="ORF">OSB04_020186</name>
</gene>
<dbReference type="AlphaFoldDB" id="A0AA38TBA3"/>
<comment type="caution">
    <text evidence="2">The sequence shown here is derived from an EMBL/GenBank/DDBJ whole genome shotgun (WGS) entry which is preliminary data.</text>
</comment>
<dbReference type="InterPro" id="IPR036047">
    <property type="entry name" value="F-box-like_dom_sf"/>
</dbReference>